<dbReference type="InterPro" id="IPR041679">
    <property type="entry name" value="DNA2/NAM7-like_C"/>
</dbReference>
<dbReference type="PRINTS" id="PR00819">
    <property type="entry name" value="CBXCFQXSUPER"/>
</dbReference>
<feature type="region of interest" description="Disordered" evidence="6">
    <location>
        <begin position="2951"/>
        <end position="2998"/>
    </location>
</feature>
<evidence type="ECO:0000313" key="8">
    <source>
        <dbReference type="EMBL" id="TFY70671.1"/>
    </source>
</evidence>
<evidence type="ECO:0000256" key="3">
    <source>
        <dbReference type="ARBA" id="ARBA00022840"/>
    </source>
</evidence>
<dbReference type="Pfam" id="PF13086">
    <property type="entry name" value="AAA_11"/>
    <property type="match status" value="1"/>
</dbReference>
<dbReference type="InterPro" id="IPR011333">
    <property type="entry name" value="SKP1/BTB/POZ_sf"/>
</dbReference>
<keyword evidence="4" id="KW-0040">ANK repeat</keyword>
<dbReference type="CDD" id="cd18808">
    <property type="entry name" value="SF1_C_Upf1"/>
    <property type="match status" value="1"/>
</dbReference>
<dbReference type="GO" id="GO:0005524">
    <property type="term" value="F:ATP binding"/>
    <property type="evidence" value="ECO:0007669"/>
    <property type="project" value="UniProtKB-KW"/>
</dbReference>
<dbReference type="SUPFAM" id="SSF48403">
    <property type="entry name" value="Ankyrin repeat"/>
    <property type="match status" value="1"/>
</dbReference>
<dbReference type="InterPro" id="IPR000641">
    <property type="entry name" value="CbxX/CfxQ"/>
</dbReference>
<keyword evidence="3" id="KW-0067">ATP-binding</keyword>
<dbReference type="CDD" id="cd17936">
    <property type="entry name" value="EEXXEc_NFX1"/>
    <property type="match status" value="1"/>
</dbReference>
<dbReference type="InterPro" id="IPR003959">
    <property type="entry name" value="ATPase_AAA_core"/>
</dbReference>
<dbReference type="PANTHER" id="PTHR43392:SF2">
    <property type="entry name" value="AAA-TYPE ATPASE FAMILY PROTEIN _ ANKYRIN REPEAT FAMILY PROTEIN"/>
    <property type="match status" value="1"/>
</dbReference>
<feature type="compositionally biased region" description="Polar residues" evidence="6">
    <location>
        <begin position="2043"/>
        <end position="2052"/>
    </location>
</feature>
<feature type="region of interest" description="Disordered" evidence="6">
    <location>
        <begin position="2026"/>
        <end position="2062"/>
    </location>
</feature>
<dbReference type="InterPro" id="IPR027417">
    <property type="entry name" value="P-loop_NTPase"/>
</dbReference>
<dbReference type="InterPro" id="IPR050773">
    <property type="entry name" value="CbxX/CfxQ_RuBisCO_ESX"/>
</dbReference>
<evidence type="ECO:0000256" key="5">
    <source>
        <dbReference type="SAM" id="Coils"/>
    </source>
</evidence>
<evidence type="ECO:0000256" key="1">
    <source>
        <dbReference type="ARBA" id="ARBA00010378"/>
    </source>
</evidence>
<dbReference type="InterPro" id="IPR047187">
    <property type="entry name" value="SF1_C_Upf1"/>
</dbReference>
<dbReference type="Pfam" id="PF12796">
    <property type="entry name" value="Ank_2"/>
    <property type="match status" value="1"/>
</dbReference>
<dbReference type="Pfam" id="PF00651">
    <property type="entry name" value="BTB"/>
    <property type="match status" value="1"/>
</dbReference>
<proteinExistence type="inferred from homology"/>
<protein>
    <recommendedName>
        <fullName evidence="7">BTB domain-containing protein</fullName>
    </recommendedName>
</protein>
<dbReference type="FunFam" id="3.40.50.300:FF:001660">
    <property type="entry name" value="NF-X1 finger and helicase protein, putative"/>
    <property type="match status" value="1"/>
</dbReference>
<dbReference type="Pfam" id="PF17866">
    <property type="entry name" value="AAA_lid_6"/>
    <property type="match status" value="2"/>
</dbReference>
<feature type="repeat" description="ANK" evidence="4">
    <location>
        <begin position="736"/>
        <end position="762"/>
    </location>
</feature>
<dbReference type="FunFam" id="1.10.8.60:FF:000159">
    <property type="entry name" value="p-loop containing nucleoside triphosphate hydrolase protein"/>
    <property type="match status" value="1"/>
</dbReference>
<dbReference type="FunFam" id="3.40.50.300:FF:000216">
    <property type="entry name" value="Type VII secretion ATPase EccA"/>
    <property type="match status" value="3"/>
</dbReference>
<dbReference type="InterPro" id="IPR041627">
    <property type="entry name" value="AAA_lid_6"/>
</dbReference>
<dbReference type="InterPro" id="IPR003593">
    <property type="entry name" value="AAA+_ATPase"/>
</dbReference>
<organism evidence="8 9">
    <name type="scientific">Dentipellis fragilis</name>
    <dbReference type="NCBI Taxonomy" id="205917"/>
    <lineage>
        <taxon>Eukaryota</taxon>
        <taxon>Fungi</taxon>
        <taxon>Dikarya</taxon>
        <taxon>Basidiomycota</taxon>
        <taxon>Agaricomycotina</taxon>
        <taxon>Agaricomycetes</taxon>
        <taxon>Russulales</taxon>
        <taxon>Hericiaceae</taxon>
        <taxon>Dentipellis</taxon>
    </lineage>
</organism>
<dbReference type="STRING" id="205917.A0A4Y9ZA52"/>
<dbReference type="SUPFAM" id="SSF52540">
    <property type="entry name" value="P-loop containing nucleoside triphosphate hydrolases"/>
    <property type="match status" value="4"/>
</dbReference>
<dbReference type="Pfam" id="PF00004">
    <property type="entry name" value="AAA"/>
    <property type="match status" value="3"/>
</dbReference>
<dbReference type="InterPro" id="IPR041677">
    <property type="entry name" value="DNA2/NAM7_AAA_11"/>
</dbReference>
<feature type="coiled-coil region" evidence="5">
    <location>
        <begin position="3023"/>
        <end position="3050"/>
    </location>
</feature>
<dbReference type="FunFam" id="1.10.8.60:FF:000160">
    <property type="entry name" value="WGS project CABT00000000 data, contig 2.55"/>
    <property type="match status" value="1"/>
</dbReference>
<feature type="coiled-coil region" evidence="5">
    <location>
        <begin position="3078"/>
        <end position="3107"/>
    </location>
</feature>
<keyword evidence="2" id="KW-0547">Nucleotide-binding</keyword>
<dbReference type="CDD" id="cd18186">
    <property type="entry name" value="BTB_POZ_ZBTB_KLHL-like"/>
    <property type="match status" value="2"/>
</dbReference>
<feature type="domain" description="BTB" evidence="7">
    <location>
        <begin position="46"/>
        <end position="119"/>
    </location>
</feature>
<feature type="compositionally biased region" description="Basic and acidic residues" evidence="6">
    <location>
        <begin position="2971"/>
        <end position="2993"/>
    </location>
</feature>
<dbReference type="EMBL" id="SEOQ01000088">
    <property type="protein sequence ID" value="TFY70671.1"/>
    <property type="molecule type" value="Genomic_DNA"/>
</dbReference>
<keyword evidence="9" id="KW-1185">Reference proteome</keyword>
<dbReference type="InterPro" id="IPR036770">
    <property type="entry name" value="Ankyrin_rpt-contain_sf"/>
</dbReference>
<comment type="caution">
    <text evidence="8">The sequence shown here is derived from an EMBL/GenBank/DDBJ whole genome shotgun (WGS) entry which is preliminary data.</text>
</comment>
<dbReference type="SMART" id="SM00248">
    <property type="entry name" value="ANK"/>
    <property type="match status" value="3"/>
</dbReference>
<keyword evidence="5" id="KW-0175">Coiled coil</keyword>
<dbReference type="GO" id="GO:0004386">
    <property type="term" value="F:helicase activity"/>
    <property type="evidence" value="ECO:0007669"/>
    <property type="project" value="InterPro"/>
</dbReference>
<dbReference type="CDD" id="cd06008">
    <property type="entry name" value="NF-X1-zinc-finger"/>
    <property type="match status" value="1"/>
</dbReference>
<dbReference type="PROSITE" id="PS50097">
    <property type="entry name" value="BTB"/>
    <property type="match status" value="1"/>
</dbReference>
<dbReference type="Gene3D" id="3.40.50.300">
    <property type="entry name" value="P-loop containing nucleotide triphosphate hydrolases"/>
    <property type="match status" value="5"/>
</dbReference>
<evidence type="ECO:0000259" key="7">
    <source>
        <dbReference type="PROSITE" id="PS50097"/>
    </source>
</evidence>
<dbReference type="PROSITE" id="PS50088">
    <property type="entry name" value="ANK_REPEAT"/>
    <property type="match status" value="2"/>
</dbReference>
<dbReference type="GO" id="GO:0016887">
    <property type="term" value="F:ATP hydrolysis activity"/>
    <property type="evidence" value="ECO:0007669"/>
    <property type="project" value="InterPro"/>
</dbReference>
<evidence type="ECO:0000256" key="2">
    <source>
        <dbReference type="ARBA" id="ARBA00022741"/>
    </source>
</evidence>
<feature type="repeat" description="ANK" evidence="4">
    <location>
        <begin position="703"/>
        <end position="735"/>
    </location>
</feature>
<dbReference type="Gene3D" id="1.25.40.20">
    <property type="entry name" value="Ankyrin repeat-containing domain"/>
    <property type="match status" value="1"/>
</dbReference>
<dbReference type="SMART" id="SM00382">
    <property type="entry name" value="AAA"/>
    <property type="match status" value="3"/>
</dbReference>
<dbReference type="SMART" id="SM00225">
    <property type="entry name" value="BTB"/>
    <property type="match status" value="2"/>
</dbReference>
<evidence type="ECO:0000256" key="4">
    <source>
        <dbReference type="PROSITE-ProRule" id="PRU00023"/>
    </source>
</evidence>
<dbReference type="SUPFAM" id="SSF54695">
    <property type="entry name" value="POZ domain"/>
    <property type="match status" value="1"/>
</dbReference>
<dbReference type="InterPro" id="IPR000210">
    <property type="entry name" value="BTB/POZ_dom"/>
</dbReference>
<dbReference type="InterPro" id="IPR002110">
    <property type="entry name" value="Ankyrin_rpt"/>
</dbReference>
<evidence type="ECO:0000256" key="6">
    <source>
        <dbReference type="SAM" id="MobiDB-lite"/>
    </source>
</evidence>
<sequence>MFRRRTRLLSDPHKRRLQEEWDEAEEEGSLGHVLEYGERHEHLWFHDGTIVLRAKDTRYRVHAHILEECSPVFKKMLEMDTKDEGSCVVDVPLLRVDDEPIYVEYMLDYFYDTSAFVVAGREHLLPYFCLKAWLHMGKKYTIKTLWMAAVGHVMQVYPPKLSAFDTRNELWCIKEADDAPSLDLDVYLVANLAISHNLHTILPVALYCLCKEPSIELVDVRRRAKKMLGVDAFRENETQILKMCYVGRPRLLAAIRTDIAAALHGPVCDACTQKERCRAALDSLYKAAAEGFWHWETYMPYDGDAWNDICAAVCLDCRDFYDAYFTERMETRWRNLARMFTPQIHLELRKVMSNSLSPPITNDFEDDDRKLERMYGQRHERFWFSDGTIVFMAGRTRYRVHAYILADSSPVLKESILEEAICDDATPISGFPLLRIDDKPIYVEYMLEYCYNPSIVKDIQAGVCFPYLHYKAWLHLGKVYKIEALQSAVVQHMQRVYPPTLSAVNSRTDLMCIQEAEGRSSAALDAYLVADLALSYKLKPILTIALYCLASEPPQNLFDARDMAVTILPDKDALKNAEEIIGRCYAGRSQLVSENHYDIVATLRGPVSDDCMQRLHCEAALKSLYERKMRGEWCSDDRVSFEAYGVLWDEIGGAVEQAAKATDLPPDTIDFAHRMFDAAREGNVELLLQAVDAGLPANLTNDGGNTLLMLAAYAGHADLVRGLIERGADPNRLNDRGQSPIAGAVFKGTDDVVRVLMEGGADPRGGTPNAIQTARMFGKTGLLTVLGAQEGAPRTPATAQPLCTPPSVSLTYNSHTGSSIMDPSRRARLDKTFHAVLRGQPLNRSNTALFIEAICVQNEPAACIHQIVSSSAGLLSLRAAMQQDLTVPFFNGKAAQLISYLRGTELNIIGGGQILQHVLLHIVDPPIFWSAFTKAFKSRQLQDAAQASFAWLLLQLLSLPGEGAEPYRGLSEDSVVIDVLTTSSDSETRSMGHKIKLIASTHGPGAIVDGDYHPGGRHDNDFVDFHKIAILPTIDEITSKEPPYLRTSHELMTQTSQETRVPSSLDNLFRLLREDMNYETKEELGIALGQKKNRPHRGLVIEGFKLVGLHYGTDDKRVKWGVQLECLHDMWQFKKIKSGQRLKHVTSNYRMVPHQSVACLLVNGSVVAFPTIHRDADLLAKKPPVVVVQFDGEASTKKALTALQGGQPPLIKLVFISTPMFAYEPILKTLQSIKTFPLTEELLFWTSSSVVSSPSFCPLHVIESLRGDPARNLQQQLGTSRPIVLDPSQFASLISGLSQRVSLIQGPPVLHDSTDKKILIVCYTNHALDQFLEDLLDIGIPKGDIVRLGSKSTSRTEELTLQGQLRAGPKFGKSQWNTINFLNNSTNVHLRRLQDAFTVYQTSFRNKFLAEHLEFEEPDYYDAFQVPKTDGAGMAVVGPDNKPVRPDYLLNRWMNGQDAGIFGQQQNVLDASEIWGMPRPMRSAQIARWRDEILQGHVEATFQAGAKYNDNHANVERMFDENVGVLLRSKRIIACTTTAAAKYSENIHSASPGILLVEEAGEILESHIVTALGPKTEQLILIGDHKQLRPKVNNYALTVEKGEGYDLNRSLFERLVLAGYPHETLNKQHRMRPEIAALVRNLTYPELVDADGTKGRPDVRGVQDNIVFISHHHPEDDTPDIADRRDIGSQSSKQNSYEAAMVLKMIRYLAQQGYGTDKLVVLTPYLAQLHKLQEELKTAGDDPVLSDLDSHDLVRAGLIPAATAQAAKKSIRLSTIGIVNPSVVEILADVSTDNYQGEESDIVIASLTRSNPTNDIGFMSAPERLNVLLSRARLGLFMVGNLDTFLYARRADGRELWTRFIDVLKQGKHIYDGLPVRCERHPDRMATLSQPFHFDEQSPDGGCREPCGVMLNCGVHSCPSKCHQLSDHSKMPCETVMENKCSTGHVQNWRCKEGVPLSCGKCDRQAKLAEIKRNRVLELQRKRDAEQVEHLKEIAKLEEEIAAEQQVQKDFQLSEERKATLEQKRRDLEAAKKRTNAKTKTAPSSRSTTPEQTESEDSGIVEDHVLPVDAPDASADEEADAEASRNFDADQAELQTASVSDSQKEWQRQKDMEAADNEHIDAIMGMIGLEEVKAQVLRIKAKIDTSKRQGTSTKKERFNIVLLGNPGTGKTTVARHYAKFLASIDVLPGDEFVETTGSGLANDGVPGAKKMIENVLKAGGGAIFIDEAYQLKSEHNFQGGQVLDYLLAEMENNIGQLIFILAGYNKQMEKFFEHNPGLTSRVPHKLQFSDYTDKELLLMLELQVKKQWSGRMKVEEGTRGLYARIAVRRLGRGRGKEGFGNARSLENTFQKITDRQSDRLAKQRARGLHSDDLSLRREDLIGPDPSAALVKSKAWKKLQDLIGLVTVKQSVQTLFDRIEVNYRRELEEKEPVVEPLNRVFLGSPGTGKTTVANLYGQILADLGILSNGEVVMKNPADFVGNVLGASESNTKAILATTAGKVLVIDEAYMLYGASTGGGKQNDPYKTAVIDTIVAEVQNVAGEDRCVLLLGYEPQMNVNPGLSRRFAIENAFRFEDFTDAELLAILNLKLKQQDLQATDGAKTVAIEVLSRARNRPNFGNGGEVENLLGQTKGRYQTRHASLPAKDRPFDIIFEPQDFDPEFDRVAHGPDNLKKLFEDVIGCEEIIERLEEFQNTARVMKVQGRDAREVIPTNFVFKGPPGTGKTTTARKMGQVYYDMGFISSAKVTECSASELVGQYVGQTGPKTKQMFERALGQVLFIDEAYRLGEGQFAKEAMDEIVSILTLPAYKGKIVVILAGYDQDMNNLLSVNPGLSSRFPDEIVFKNMGSSRCLELLCKRLQAQGVDTMELQNPLSQGYQDMLAILDSLSELPSWGNARDVDTLSRQIMRLVYKRAKLDERNVKLQLYMEDVVSCAESMLRERADRTFYRVQQQSMPHRVLPPPTSTPPTINTSKREATKTEIPRLQEPHAPPPEHEDMDSLDDVERDAGVSNAIWKQLRAAKKAADEAQFRADEELRALEKAAKEAEIEEGRQSALLKELTHAHARDASEKADLMHRLEQQRLAEIRARAEKERKAAELTARREREQQERRKEAAVQAKLRTMGVCVAGFRWIKMGEGYRCAGGAHFVSNIQLGM</sequence>
<dbReference type="OrthoDB" id="366390at2759"/>
<dbReference type="Proteomes" id="UP000298327">
    <property type="component" value="Unassembled WGS sequence"/>
</dbReference>
<evidence type="ECO:0000313" key="9">
    <source>
        <dbReference type="Proteomes" id="UP000298327"/>
    </source>
</evidence>
<accession>A0A4Y9ZA52</accession>
<dbReference type="Gene3D" id="3.30.710.10">
    <property type="entry name" value="Potassium Channel Kv1.1, Chain A"/>
    <property type="match status" value="2"/>
</dbReference>
<reference evidence="8 9" key="1">
    <citation type="submission" date="2019-02" db="EMBL/GenBank/DDBJ databases">
        <title>Genome sequencing of the rare red list fungi Dentipellis fragilis.</title>
        <authorList>
            <person name="Buettner E."/>
            <person name="Kellner H."/>
        </authorList>
    </citation>
    <scope>NUCLEOTIDE SEQUENCE [LARGE SCALE GENOMIC DNA]</scope>
    <source>
        <strain evidence="8 9">DSM 105465</strain>
    </source>
</reference>
<name>A0A4Y9ZA52_9AGAM</name>
<dbReference type="Pfam" id="PF13087">
    <property type="entry name" value="AAA_12"/>
    <property type="match status" value="1"/>
</dbReference>
<dbReference type="PANTHER" id="PTHR43392">
    <property type="entry name" value="AAA-TYPE ATPASE FAMILY PROTEIN / ANKYRIN REPEAT FAMILY PROTEIN"/>
    <property type="match status" value="1"/>
</dbReference>
<comment type="similarity">
    <text evidence="1">Belongs to the CbxX/CfxQ family.</text>
</comment>
<dbReference type="Gene3D" id="1.10.8.60">
    <property type="match status" value="2"/>
</dbReference>
<gene>
    <name evidence="8" type="ORF">EVG20_g2332</name>
</gene>
<dbReference type="CDD" id="cd00009">
    <property type="entry name" value="AAA"/>
    <property type="match status" value="2"/>
</dbReference>
<dbReference type="PROSITE" id="PS50297">
    <property type="entry name" value="ANK_REP_REGION"/>
    <property type="match status" value="2"/>
</dbReference>